<evidence type="ECO:0000259" key="1">
    <source>
        <dbReference type="Pfam" id="PF07727"/>
    </source>
</evidence>
<keyword evidence="2" id="KW-0695">RNA-directed DNA polymerase</keyword>
<dbReference type="AlphaFoldDB" id="A0AAW1HF58"/>
<dbReference type="Pfam" id="PF07727">
    <property type="entry name" value="RVT_2"/>
    <property type="match status" value="1"/>
</dbReference>
<organism evidence="2 3">
    <name type="scientific">Popillia japonica</name>
    <name type="common">Japanese beetle</name>
    <dbReference type="NCBI Taxonomy" id="7064"/>
    <lineage>
        <taxon>Eukaryota</taxon>
        <taxon>Metazoa</taxon>
        <taxon>Ecdysozoa</taxon>
        <taxon>Arthropoda</taxon>
        <taxon>Hexapoda</taxon>
        <taxon>Insecta</taxon>
        <taxon>Pterygota</taxon>
        <taxon>Neoptera</taxon>
        <taxon>Endopterygota</taxon>
        <taxon>Coleoptera</taxon>
        <taxon>Polyphaga</taxon>
        <taxon>Scarabaeiformia</taxon>
        <taxon>Scarabaeidae</taxon>
        <taxon>Rutelinae</taxon>
        <taxon>Popillia</taxon>
    </lineage>
</organism>
<dbReference type="GO" id="GO:0003964">
    <property type="term" value="F:RNA-directed DNA polymerase activity"/>
    <property type="evidence" value="ECO:0007669"/>
    <property type="project" value="UniProtKB-KW"/>
</dbReference>
<comment type="caution">
    <text evidence="2">The sequence shown here is derived from an EMBL/GenBank/DDBJ whole genome shotgun (WGS) entry which is preliminary data.</text>
</comment>
<sequence>MESLPQADVKKFYYRRSFSEENIARFQSALNSESWHGVFDDRDFNTQFQSFYDVLLYHFNLCFPLMKRPVRQSSSSPWYNNELRQMATELRELSTLCKNTSDKDETDHLKKELGSKFKLKDLGRIKECLGMQVHYDVEGKVITLSQKNYINLLLKKFNMLDTKTFKTPMEVKLNLDNNETSDSIRAQYPYQKLIGCLMYLSILTRPLVTPLELNIPIKS</sequence>
<keyword evidence="2" id="KW-0808">Transferase</keyword>
<evidence type="ECO:0000313" key="3">
    <source>
        <dbReference type="Proteomes" id="UP001458880"/>
    </source>
</evidence>
<dbReference type="EMBL" id="JASPKY010001549">
    <property type="protein sequence ID" value="KAK9674752.1"/>
    <property type="molecule type" value="Genomic_DNA"/>
</dbReference>
<gene>
    <name evidence="2" type="ORF">QE152_g40883</name>
</gene>
<keyword evidence="2" id="KW-0548">Nucleotidyltransferase</keyword>
<reference evidence="2 3" key="1">
    <citation type="journal article" date="2024" name="BMC Genomics">
        <title>De novo assembly and annotation of Popillia japonica's genome with initial clues to its potential as an invasive pest.</title>
        <authorList>
            <person name="Cucini C."/>
            <person name="Boschi S."/>
            <person name="Funari R."/>
            <person name="Cardaioli E."/>
            <person name="Iannotti N."/>
            <person name="Marturano G."/>
            <person name="Paoli F."/>
            <person name="Bruttini M."/>
            <person name="Carapelli A."/>
            <person name="Frati F."/>
            <person name="Nardi F."/>
        </authorList>
    </citation>
    <scope>NUCLEOTIDE SEQUENCE [LARGE SCALE GENOMIC DNA]</scope>
    <source>
        <strain evidence="2">DMR45628</strain>
    </source>
</reference>
<keyword evidence="3" id="KW-1185">Reference proteome</keyword>
<feature type="domain" description="Reverse transcriptase Ty1/copia-type" evidence="1">
    <location>
        <begin position="100"/>
        <end position="170"/>
    </location>
</feature>
<dbReference type="Proteomes" id="UP001458880">
    <property type="component" value="Unassembled WGS sequence"/>
</dbReference>
<dbReference type="InterPro" id="IPR013103">
    <property type="entry name" value="RVT_2"/>
</dbReference>
<name>A0AAW1HF58_POPJA</name>
<evidence type="ECO:0000313" key="2">
    <source>
        <dbReference type="EMBL" id="KAK9674752.1"/>
    </source>
</evidence>
<protein>
    <submittedName>
        <fullName evidence="2">Reverse transcriptase (RNA-dependent DNA polymerase)</fullName>
    </submittedName>
</protein>
<proteinExistence type="predicted"/>
<accession>A0AAW1HF58</accession>